<feature type="region of interest" description="Disordered" evidence="1">
    <location>
        <begin position="29"/>
        <end position="106"/>
    </location>
</feature>
<dbReference type="InterPro" id="IPR036779">
    <property type="entry name" value="LysM_dom_sf"/>
</dbReference>
<evidence type="ECO:0000313" key="3">
    <source>
        <dbReference type="EMBL" id="EKV28547.1"/>
    </source>
</evidence>
<accession>K9GTP0</accession>
<evidence type="ECO:0000256" key="1">
    <source>
        <dbReference type="SAM" id="MobiDB-lite"/>
    </source>
</evidence>
<dbReference type="Gene3D" id="3.10.350.10">
    <property type="entry name" value="LysM domain"/>
    <property type="match status" value="1"/>
</dbReference>
<dbReference type="PANTHER" id="PTHR34700:SF4">
    <property type="entry name" value="PHAGE-LIKE ELEMENT PBSX PROTEIN XKDP"/>
    <property type="match status" value="1"/>
</dbReference>
<feature type="compositionally biased region" description="Low complexity" evidence="1">
    <location>
        <begin position="67"/>
        <end position="85"/>
    </location>
</feature>
<dbReference type="InterPro" id="IPR018392">
    <property type="entry name" value="LysM"/>
</dbReference>
<dbReference type="Pfam" id="PF01476">
    <property type="entry name" value="LysM"/>
    <property type="match status" value="1"/>
</dbReference>
<organism evidence="3 4">
    <name type="scientific">Caenispirillum salinarum AK4</name>
    <dbReference type="NCBI Taxonomy" id="1238182"/>
    <lineage>
        <taxon>Bacteria</taxon>
        <taxon>Pseudomonadati</taxon>
        <taxon>Pseudomonadota</taxon>
        <taxon>Alphaproteobacteria</taxon>
        <taxon>Rhodospirillales</taxon>
        <taxon>Novispirillaceae</taxon>
        <taxon>Caenispirillum</taxon>
    </lineage>
</organism>
<dbReference type="CDD" id="cd00118">
    <property type="entry name" value="LysM"/>
    <property type="match status" value="1"/>
</dbReference>
<proteinExistence type="predicted"/>
<dbReference type="InterPro" id="IPR052196">
    <property type="entry name" value="Bact_Kbp"/>
</dbReference>
<dbReference type="SMART" id="SM00257">
    <property type="entry name" value="LysM"/>
    <property type="match status" value="1"/>
</dbReference>
<dbReference type="PROSITE" id="PS51782">
    <property type="entry name" value="LYSM"/>
    <property type="match status" value="1"/>
</dbReference>
<evidence type="ECO:0000313" key="4">
    <source>
        <dbReference type="Proteomes" id="UP000009881"/>
    </source>
</evidence>
<feature type="compositionally biased region" description="Low complexity" evidence="1">
    <location>
        <begin position="39"/>
        <end position="53"/>
    </location>
</feature>
<gene>
    <name evidence="3" type="ORF">C882_0758</name>
</gene>
<comment type="caution">
    <text evidence="3">The sequence shown here is derived from an EMBL/GenBank/DDBJ whole genome shotgun (WGS) entry which is preliminary data.</text>
</comment>
<feature type="region of interest" description="Disordered" evidence="1">
    <location>
        <begin position="185"/>
        <end position="208"/>
    </location>
</feature>
<dbReference type="PANTHER" id="PTHR34700">
    <property type="entry name" value="POTASSIUM BINDING PROTEIN KBP"/>
    <property type="match status" value="1"/>
</dbReference>
<keyword evidence="4" id="KW-1185">Reference proteome</keyword>
<dbReference type="eggNOG" id="COG1652">
    <property type="taxonomic scope" value="Bacteria"/>
</dbReference>
<protein>
    <submittedName>
        <fullName evidence="3">LysM domain protein</fullName>
    </submittedName>
</protein>
<dbReference type="InterPro" id="IPR013783">
    <property type="entry name" value="Ig-like_fold"/>
</dbReference>
<sequence>MNRPLIVALVGAVVVVFALGLSWLVGRQDAAPDAPPPVTVEVPPADTAAPAGDDASESKGEGEDEPTSAAAPPAAQPESAGAAQTTVSPAPATEPVPSGTGPSFDVVRVDREGNTVMAGRATPETEVIIRDGETELGRVRADERGEWVFLPDKPLPPGTRELRLGALGTDGAETEAESSVVLVVPEQSADEGRPPLAVETAPGRPSRVLQAPAPAVAGTETGDAPLPPPGQDGAAPSVVIDVVDYDAAGNLSFGGRAAPGTVVMAYVDNRFVGRTVAGPDGRWSVTAADPVATGRHTLRADVLGPEKEVAARAEIPFLRPESVDTPAGAGERVVVQPGNSLWRIARERLGAGMEYTVIYEANRAQIRDPDLIYPGQVFVIPDDGGR</sequence>
<dbReference type="STRING" id="1238182.C882_0758"/>
<dbReference type="OrthoDB" id="370541at2"/>
<dbReference type="SUPFAM" id="SSF54106">
    <property type="entry name" value="LysM domain"/>
    <property type="match status" value="1"/>
</dbReference>
<name>K9GTP0_9PROT</name>
<reference evidence="3 4" key="1">
    <citation type="journal article" date="2013" name="Genome Announc.">
        <title>Draft Genome Sequence of an Alphaproteobacterium, Caenispirillum salinarum AK4(T), Isolated from a Solar Saltern.</title>
        <authorList>
            <person name="Khatri I."/>
            <person name="Singh A."/>
            <person name="Korpole S."/>
            <person name="Pinnaka A.K."/>
            <person name="Subramanian S."/>
        </authorList>
    </citation>
    <scope>NUCLEOTIDE SEQUENCE [LARGE SCALE GENOMIC DNA]</scope>
    <source>
        <strain evidence="3 4">AK4</strain>
    </source>
</reference>
<evidence type="ECO:0000259" key="2">
    <source>
        <dbReference type="PROSITE" id="PS51782"/>
    </source>
</evidence>
<feature type="domain" description="LysM" evidence="2">
    <location>
        <begin position="331"/>
        <end position="380"/>
    </location>
</feature>
<dbReference type="PATRIC" id="fig|1238182.3.peg.2972"/>
<dbReference type="RefSeq" id="WP_009541415.1">
    <property type="nucleotide sequence ID" value="NZ_ANHY01000015.1"/>
</dbReference>
<dbReference type="AlphaFoldDB" id="K9GTP0"/>
<dbReference type="Gene3D" id="2.60.40.10">
    <property type="entry name" value="Immunoglobulins"/>
    <property type="match status" value="1"/>
</dbReference>
<dbReference type="EMBL" id="ANHY01000015">
    <property type="protein sequence ID" value="EKV28547.1"/>
    <property type="molecule type" value="Genomic_DNA"/>
</dbReference>
<dbReference type="Gene3D" id="3.30.420.430">
    <property type="match status" value="1"/>
</dbReference>
<dbReference type="Proteomes" id="UP000009881">
    <property type="component" value="Unassembled WGS sequence"/>
</dbReference>